<dbReference type="Gene3D" id="1.10.420.10">
    <property type="entry name" value="Peroxidase, domain 2"/>
    <property type="match status" value="1"/>
</dbReference>
<evidence type="ECO:0000256" key="11">
    <source>
        <dbReference type="ARBA" id="ARBA00023004"/>
    </source>
</evidence>
<dbReference type="CDD" id="cd00314">
    <property type="entry name" value="plant_peroxidase_like"/>
    <property type="match status" value="1"/>
</dbReference>
<dbReference type="InterPro" id="IPR044831">
    <property type="entry name" value="Ccp1-like"/>
</dbReference>
<keyword evidence="12" id="KW-0206">Cytoskeleton</keyword>
<dbReference type="SMR" id="A0A166HVG3"/>
<feature type="compositionally biased region" description="Polar residues" evidence="16">
    <location>
        <begin position="325"/>
        <end position="340"/>
    </location>
</feature>
<proteinExistence type="inferred from homology"/>
<evidence type="ECO:0000256" key="14">
    <source>
        <dbReference type="PIRSR" id="PIRSR600823-3"/>
    </source>
</evidence>
<dbReference type="GO" id="GO:0005874">
    <property type="term" value="C:microtubule"/>
    <property type="evidence" value="ECO:0007669"/>
    <property type="project" value="UniProtKB-KW"/>
</dbReference>
<evidence type="ECO:0000256" key="10">
    <source>
        <dbReference type="ARBA" id="ARBA00023002"/>
    </source>
</evidence>
<evidence type="ECO:0000259" key="17">
    <source>
        <dbReference type="PROSITE" id="PS50873"/>
    </source>
</evidence>
<comment type="catalytic activity">
    <reaction evidence="1">
        <text>2 a phenolic donor + H2O2 = 2 a phenolic radical donor + 2 H2O</text>
        <dbReference type="Rhea" id="RHEA:56136"/>
        <dbReference type="ChEBI" id="CHEBI:15377"/>
        <dbReference type="ChEBI" id="CHEBI:16240"/>
        <dbReference type="ChEBI" id="CHEBI:139520"/>
        <dbReference type="ChEBI" id="CHEBI:139521"/>
        <dbReference type="EC" id="1.11.1.7"/>
    </reaction>
</comment>
<keyword evidence="6" id="KW-0575">Peroxidase</keyword>
<dbReference type="InterPro" id="IPR027329">
    <property type="entry name" value="TPX2_C"/>
</dbReference>
<evidence type="ECO:0000256" key="8">
    <source>
        <dbReference type="ARBA" id="ARBA00022701"/>
    </source>
</evidence>
<keyword evidence="9 14" id="KW-0479">Metal-binding</keyword>
<feature type="compositionally biased region" description="Basic and acidic residues" evidence="16">
    <location>
        <begin position="384"/>
        <end position="393"/>
    </location>
</feature>
<dbReference type="Pfam" id="PF00141">
    <property type="entry name" value="peroxidase"/>
    <property type="match status" value="1"/>
</dbReference>
<dbReference type="EC" id="1.11.1.7" evidence="4"/>
<feature type="compositionally biased region" description="Polar residues" evidence="16">
    <location>
        <begin position="619"/>
        <end position="647"/>
    </location>
</feature>
<organism evidence="18">
    <name type="scientific">Daucus carota subsp. sativus</name>
    <name type="common">Carrot</name>
    <dbReference type="NCBI Taxonomy" id="79200"/>
    <lineage>
        <taxon>Eukaryota</taxon>
        <taxon>Viridiplantae</taxon>
        <taxon>Streptophyta</taxon>
        <taxon>Embryophyta</taxon>
        <taxon>Tracheophyta</taxon>
        <taxon>Spermatophyta</taxon>
        <taxon>Magnoliopsida</taxon>
        <taxon>eudicotyledons</taxon>
        <taxon>Gunneridae</taxon>
        <taxon>Pentapetalae</taxon>
        <taxon>asterids</taxon>
        <taxon>campanulids</taxon>
        <taxon>Apiales</taxon>
        <taxon>Apiaceae</taxon>
        <taxon>Apioideae</taxon>
        <taxon>Scandiceae</taxon>
        <taxon>Daucinae</taxon>
        <taxon>Daucus</taxon>
        <taxon>Daucus sect. Daucus</taxon>
    </lineage>
</organism>
<dbReference type="EMBL" id="LNRQ01000001">
    <property type="protein sequence ID" value="KZN10441.1"/>
    <property type="molecule type" value="Genomic_DNA"/>
</dbReference>
<feature type="compositionally biased region" description="Basic and acidic residues" evidence="16">
    <location>
        <begin position="532"/>
        <end position="545"/>
    </location>
</feature>
<dbReference type="PRINTS" id="PR00461">
    <property type="entry name" value="PLPEROXIDASE"/>
</dbReference>
<dbReference type="PRINTS" id="PR00458">
    <property type="entry name" value="PEROXIDASE"/>
</dbReference>
<dbReference type="PROSITE" id="PS50873">
    <property type="entry name" value="PEROXIDASE_4"/>
    <property type="match status" value="1"/>
</dbReference>
<evidence type="ECO:0000256" key="9">
    <source>
        <dbReference type="ARBA" id="ARBA00022723"/>
    </source>
</evidence>
<keyword evidence="8" id="KW-0493">Microtubule</keyword>
<dbReference type="AlphaFoldDB" id="A0A166HVG3"/>
<keyword evidence="10" id="KW-0560">Oxidoreductase</keyword>
<feature type="compositionally biased region" description="Polar residues" evidence="16">
    <location>
        <begin position="352"/>
        <end position="367"/>
    </location>
</feature>
<keyword evidence="14" id="KW-0106">Calcium</keyword>
<evidence type="ECO:0000256" key="3">
    <source>
        <dbReference type="ARBA" id="ARBA00005885"/>
    </source>
</evidence>
<evidence type="ECO:0000256" key="15">
    <source>
        <dbReference type="RuleBase" id="RU004241"/>
    </source>
</evidence>
<evidence type="ECO:0000256" key="1">
    <source>
        <dbReference type="ARBA" id="ARBA00000189"/>
    </source>
</evidence>
<feature type="domain" description="Plant heme peroxidase family profile" evidence="17">
    <location>
        <begin position="70"/>
        <end position="173"/>
    </location>
</feature>
<feature type="compositionally biased region" description="Low complexity" evidence="16">
    <location>
        <begin position="443"/>
        <end position="454"/>
    </location>
</feature>
<evidence type="ECO:0000313" key="18">
    <source>
        <dbReference type="EMBL" id="KZN10441.1"/>
    </source>
</evidence>
<dbReference type="GO" id="GO:0042744">
    <property type="term" value="P:hydrogen peroxide catabolic process"/>
    <property type="evidence" value="ECO:0007669"/>
    <property type="project" value="TreeGrafter"/>
</dbReference>
<feature type="binding site" evidence="14">
    <location>
        <position position="171"/>
    </location>
    <ligand>
        <name>Ca(2+)</name>
        <dbReference type="ChEBI" id="CHEBI:29108"/>
        <label>2</label>
    </ligand>
</feature>
<feature type="compositionally biased region" description="Basic and acidic residues" evidence="16">
    <location>
        <begin position="247"/>
        <end position="259"/>
    </location>
</feature>
<keyword evidence="7" id="KW-0349">Heme</keyword>
<evidence type="ECO:0000256" key="4">
    <source>
        <dbReference type="ARBA" id="ARBA00012313"/>
    </source>
</evidence>
<dbReference type="Gene3D" id="1.10.520.10">
    <property type="match status" value="1"/>
</dbReference>
<evidence type="ECO:0000256" key="6">
    <source>
        <dbReference type="ARBA" id="ARBA00022559"/>
    </source>
</evidence>
<reference evidence="18" key="1">
    <citation type="journal article" date="2016" name="Nat. Genet.">
        <title>A high-quality carrot genome assembly provides new insights into carotenoid accumulation and asterid genome evolution.</title>
        <authorList>
            <person name="Iorizzo M."/>
            <person name="Ellison S."/>
            <person name="Senalik D."/>
            <person name="Zeng P."/>
            <person name="Satapoomin P."/>
            <person name="Huang J."/>
            <person name="Bowman M."/>
            <person name="Iovene M."/>
            <person name="Sanseverino W."/>
            <person name="Cavagnaro P."/>
            <person name="Yildiz M."/>
            <person name="Macko-Podgorni A."/>
            <person name="Moranska E."/>
            <person name="Grzebelus E."/>
            <person name="Grzebelus D."/>
            <person name="Ashrafi H."/>
            <person name="Zheng Z."/>
            <person name="Cheng S."/>
            <person name="Spooner D."/>
            <person name="Van Deynze A."/>
            <person name="Simon P."/>
        </authorList>
    </citation>
    <scope>NUCLEOTIDE SEQUENCE [LARGE SCALE GENOMIC DNA]</scope>
    <source>
        <tissue evidence="18">Leaf</tissue>
    </source>
</reference>
<dbReference type="GO" id="GO:0020037">
    <property type="term" value="F:heme binding"/>
    <property type="evidence" value="ECO:0007669"/>
    <property type="project" value="InterPro"/>
</dbReference>
<feature type="binding site" evidence="14">
    <location>
        <position position="70"/>
    </location>
    <ligand>
        <name>Ca(2+)</name>
        <dbReference type="ChEBI" id="CHEBI:29108"/>
        <label>1</label>
    </ligand>
</feature>
<comment type="cofactor">
    <cofactor evidence="14">
        <name>Ca(2+)</name>
        <dbReference type="ChEBI" id="CHEBI:29108"/>
    </cofactor>
    <text evidence="14">Binds 2 calcium ions per subunit.</text>
</comment>
<dbReference type="GO" id="GO:0034599">
    <property type="term" value="P:cellular response to oxidative stress"/>
    <property type="evidence" value="ECO:0007669"/>
    <property type="project" value="InterPro"/>
</dbReference>
<feature type="compositionally biased region" description="Basic and acidic residues" evidence="16">
    <location>
        <begin position="472"/>
        <end position="490"/>
    </location>
</feature>
<dbReference type="InterPro" id="IPR010255">
    <property type="entry name" value="Haem_peroxidase_sf"/>
</dbReference>
<dbReference type="Pfam" id="PF06886">
    <property type="entry name" value="TPX2"/>
    <property type="match status" value="1"/>
</dbReference>
<sequence>MSFYTKSKSLLRQVTNKGFFKFTVVPVEGESAAAIKLRKKDIPDTKLIATMQNNLIIFTFGGMNGSIVYELDRPENGGLKKSLKILQKAKSEIDVIQKVSWADMIAVAGAEAVSICGGPSIPIQLGRIDSMVPDPEDKLPAESFDASTLKQCFQKKCFSAQQLVALSGAHTIGGKGFGEPTVFDNSYFKILLEKPWLSSAGSMIGLPSDRALVQDDECLRWEVVNLQQMMDADNVIVVSRNGISSETEDHEKHPAKFDDDASLEEGNGSDIERINRSFEGSLKLSNRSFTEDEEMTREDIDSLSESKDLGMGERKESEDSALQRDVSNVVNGKPSNQKSSSGKREKKIGNGIESQATPVLSASATVDSQRKQPFALRTKNTQINDKHISESKTKPAPMQIKARHSEKSSAPSSRTKLSESEGLMEKPKRETQKIVGPDKAEGSTHSSSSSGAGDSKTKRLGTLPSYGFSFKCNERAEKRREENQEAEIKNLRKSLKFKATPLPSFYQEPPPPKAELKKIPTTRAKSPKFARKKDSPSRDSQENNRRSLPFSRLSMDEKISQNNPNKAHSPVPVKKPTRKSLPKLPSERTSLSSERTKAGSHKAASTSEKDKSISPELALSNTCDESASCTNHEVTPNTEPSQSQQLPSCAPEVEYQTQIISGEESVATED</sequence>
<comment type="similarity">
    <text evidence="15">Belongs to the peroxidase family.</text>
</comment>
<dbReference type="InterPro" id="IPR000823">
    <property type="entry name" value="Peroxidase_pln"/>
</dbReference>
<dbReference type="PANTHER" id="PTHR31356:SF8">
    <property type="entry name" value="L-ASCORBATE PEROXIDASE 6-RELATED"/>
    <property type="match status" value="1"/>
</dbReference>
<evidence type="ECO:0000256" key="2">
    <source>
        <dbReference type="ARBA" id="ARBA00004245"/>
    </source>
</evidence>
<feature type="compositionally biased region" description="Basic and acidic residues" evidence="16">
    <location>
        <begin position="416"/>
        <end position="442"/>
    </location>
</feature>
<dbReference type="PANTHER" id="PTHR31356">
    <property type="entry name" value="THYLAKOID LUMENAL 29 KDA PROTEIN, CHLOROPLASTIC-RELATED"/>
    <property type="match status" value="1"/>
</dbReference>
<evidence type="ECO:0000256" key="5">
    <source>
        <dbReference type="ARBA" id="ARBA00022490"/>
    </source>
</evidence>
<comment type="subcellular location">
    <subcellularLocation>
        <location evidence="2">Cytoplasm</location>
        <location evidence="2">Cytoskeleton</location>
    </subcellularLocation>
</comment>
<evidence type="ECO:0000256" key="12">
    <source>
        <dbReference type="ARBA" id="ARBA00023212"/>
    </source>
</evidence>
<dbReference type="GO" id="GO:0000302">
    <property type="term" value="P:response to reactive oxygen species"/>
    <property type="evidence" value="ECO:0007669"/>
    <property type="project" value="TreeGrafter"/>
</dbReference>
<dbReference type="SUPFAM" id="SSF48113">
    <property type="entry name" value="Heme-dependent peroxidases"/>
    <property type="match status" value="1"/>
</dbReference>
<evidence type="ECO:0000256" key="13">
    <source>
        <dbReference type="PIRSR" id="PIRSR600823-2"/>
    </source>
</evidence>
<comment type="similarity">
    <text evidence="3">Belongs to the TPX2 family.</text>
</comment>
<accession>A0A166HVG3</accession>
<comment type="caution">
    <text evidence="18">The sequence shown here is derived from an EMBL/GenBank/DDBJ whole genome shotgun (WGS) entry which is preliminary data.</text>
</comment>
<name>A0A166HVG3_DAUCS</name>
<protein>
    <recommendedName>
        <fullName evidence="4">peroxidase</fullName>
        <ecNumber evidence="4">1.11.1.7</ecNumber>
    </recommendedName>
</protein>
<dbReference type="STRING" id="79200.A0A166HVG3"/>
<feature type="compositionally biased region" description="Basic and acidic residues" evidence="16">
    <location>
        <begin position="297"/>
        <end position="322"/>
    </location>
</feature>
<evidence type="ECO:0000256" key="16">
    <source>
        <dbReference type="SAM" id="MobiDB-lite"/>
    </source>
</evidence>
<feature type="binding site" evidence="13">
    <location>
        <position position="140"/>
    </location>
    <ligand>
        <name>substrate</name>
    </ligand>
</feature>
<feature type="region of interest" description="Disordered" evidence="16">
    <location>
        <begin position="245"/>
        <end position="652"/>
    </location>
</feature>
<dbReference type="GO" id="GO:0140825">
    <property type="term" value="F:lactoperoxidase activity"/>
    <property type="evidence" value="ECO:0007669"/>
    <property type="project" value="UniProtKB-EC"/>
</dbReference>
<dbReference type="InterPro" id="IPR002016">
    <property type="entry name" value="Haem_peroxidase"/>
</dbReference>
<evidence type="ECO:0000256" key="7">
    <source>
        <dbReference type="ARBA" id="ARBA00022617"/>
    </source>
</evidence>
<feature type="binding site" description="axial binding residue" evidence="14">
    <location>
        <position position="170"/>
    </location>
    <ligand>
        <name>heme b</name>
        <dbReference type="ChEBI" id="CHEBI:60344"/>
    </ligand>
    <ligandPart>
        <name>Fe</name>
        <dbReference type="ChEBI" id="CHEBI:18248"/>
    </ligandPart>
</feature>
<comment type="cofactor">
    <cofactor evidence="14">
        <name>heme b</name>
        <dbReference type="ChEBI" id="CHEBI:60344"/>
    </cofactor>
    <text evidence="14">Binds 1 heme b (iron(II)-protoporphyrin IX) group per subunit.</text>
</comment>
<gene>
    <name evidence="18" type="ORF">DCAR_003097</name>
</gene>
<dbReference type="GO" id="GO:0046872">
    <property type="term" value="F:metal ion binding"/>
    <property type="evidence" value="ECO:0007669"/>
    <property type="project" value="UniProtKB-KW"/>
</dbReference>
<keyword evidence="11 14" id="KW-0408">Iron</keyword>
<dbReference type="Gramene" id="KZN10441">
    <property type="protein sequence ID" value="KZN10441"/>
    <property type="gene ID" value="DCAR_003097"/>
</dbReference>
<keyword evidence="5" id="KW-0963">Cytoplasm</keyword>